<evidence type="ECO:0000313" key="3">
    <source>
        <dbReference type="Proteomes" id="UP001497482"/>
    </source>
</evidence>
<dbReference type="AlphaFoldDB" id="A0AAV2L7L7"/>
<keyword evidence="3" id="KW-1185">Reference proteome</keyword>
<dbReference type="EMBL" id="OZ035843">
    <property type="protein sequence ID" value="CAL1596235.1"/>
    <property type="molecule type" value="Genomic_DNA"/>
</dbReference>
<gene>
    <name evidence="2" type="ORF">KC01_LOCUS24936</name>
</gene>
<organism evidence="2 3">
    <name type="scientific">Knipowitschia caucasica</name>
    <name type="common">Caucasian dwarf goby</name>
    <name type="synonym">Pomatoschistus caucasicus</name>
    <dbReference type="NCBI Taxonomy" id="637954"/>
    <lineage>
        <taxon>Eukaryota</taxon>
        <taxon>Metazoa</taxon>
        <taxon>Chordata</taxon>
        <taxon>Craniata</taxon>
        <taxon>Vertebrata</taxon>
        <taxon>Euteleostomi</taxon>
        <taxon>Actinopterygii</taxon>
        <taxon>Neopterygii</taxon>
        <taxon>Teleostei</taxon>
        <taxon>Neoteleostei</taxon>
        <taxon>Acanthomorphata</taxon>
        <taxon>Gobiaria</taxon>
        <taxon>Gobiiformes</taxon>
        <taxon>Gobioidei</taxon>
        <taxon>Gobiidae</taxon>
        <taxon>Gobiinae</taxon>
        <taxon>Knipowitschia</taxon>
    </lineage>
</organism>
<sequence>MHMVFLGIGGCRCFRRTFEGSAPRYKVKVRRSMVLSHPAYDLTSREHPEALEQHSLQRHKTREPQRRTLLSALQPELDFVWTGPKLQSETLDSLDLRTSPQCKTLDSLDLRTKPQSETPDSLDLQTSAQDVTIGNKRVMIPQFS</sequence>
<name>A0AAV2L7L7_KNICA</name>
<evidence type="ECO:0000313" key="2">
    <source>
        <dbReference type="EMBL" id="CAL1596235.1"/>
    </source>
</evidence>
<protein>
    <submittedName>
        <fullName evidence="2">Uncharacterized protein</fullName>
    </submittedName>
</protein>
<accession>A0AAV2L7L7</accession>
<feature type="region of interest" description="Disordered" evidence="1">
    <location>
        <begin position="44"/>
        <end position="64"/>
    </location>
</feature>
<evidence type="ECO:0000256" key="1">
    <source>
        <dbReference type="SAM" id="MobiDB-lite"/>
    </source>
</evidence>
<reference evidence="2 3" key="1">
    <citation type="submission" date="2024-04" db="EMBL/GenBank/DDBJ databases">
        <authorList>
            <person name="Waldvogel A.-M."/>
            <person name="Schoenle A."/>
        </authorList>
    </citation>
    <scope>NUCLEOTIDE SEQUENCE [LARGE SCALE GENOMIC DNA]</scope>
</reference>
<proteinExistence type="predicted"/>
<dbReference type="Proteomes" id="UP001497482">
    <property type="component" value="Chromosome 21"/>
</dbReference>